<keyword evidence="3 5" id="KW-0808">Transferase</keyword>
<dbReference type="AlphaFoldDB" id="A0A495VYM7"/>
<dbReference type="InterPro" id="IPR015422">
    <property type="entry name" value="PyrdxlP-dep_Trfase_small"/>
</dbReference>
<evidence type="ECO:0000256" key="4">
    <source>
        <dbReference type="ARBA" id="ARBA00022898"/>
    </source>
</evidence>
<reference evidence="5 6" key="1">
    <citation type="submission" date="2018-10" db="EMBL/GenBank/DDBJ databases">
        <title>Sequencing the genomes of 1000 actinobacteria strains.</title>
        <authorList>
            <person name="Klenk H.-P."/>
        </authorList>
    </citation>
    <scope>NUCLEOTIDE SEQUENCE [LARGE SCALE GENOMIC DNA]</scope>
    <source>
        <strain evidence="5 6">DSM 43800</strain>
    </source>
</reference>
<comment type="cofactor">
    <cofactor evidence="1">
        <name>pyridoxal 5'-phosphate</name>
        <dbReference type="ChEBI" id="CHEBI:597326"/>
    </cofactor>
</comment>
<dbReference type="Proteomes" id="UP000282084">
    <property type="component" value="Unassembled WGS sequence"/>
</dbReference>
<evidence type="ECO:0000256" key="2">
    <source>
        <dbReference type="ARBA" id="ARBA00022576"/>
    </source>
</evidence>
<dbReference type="Pfam" id="PF00202">
    <property type="entry name" value="Aminotran_3"/>
    <property type="match status" value="1"/>
</dbReference>
<comment type="caution">
    <text evidence="5">The sequence shown here is derived from an EMBL/GenBank/DDBJ whole genome shotgun (WGS) entry which is preliminary data.</text>
</comment>
<proteinExistence type="predicted"/>
<organism evidence="5 6">
    <name type="scientific">Saccharothrix australiensis</name>
    <dbReference type="NCBI Taxonomy" id="2072"/>
    <lineage>
        <taxon>Bacteria</taxon>
        <taxon>Bacillati</taxon>
        <taxon>Actinomycetota</taxon>
        <taxon>Actinomycetes</taxon>
        <taxon>Pseudonocardiales</taxon>
        <taxon>Pseudonocardiaceae</taxon>
        <taxon>Saccharothrix</taxon>
    </lineage>
</organism>
<dbReference type="InterPro" id="IPR050103">
    <property type="entry name" value="Class-III_PLP-dep_AT"/>
</dbReference>
<dbReference type="PANTHER" id="PTHR11986">
    <property type="entry name" value="AMINOTRANSFERASE CLASS III"/>
    <property type="match status" value="1"/>
</dbReference>
<evidence type="ECO:0000256" key="1">
    <source>
        <dbReference type="ARBA" id="ARBA00001933"/>
    </source>
</evidence>
<dbReference type="EMBL" id="RBXO01000001">
    <property type="protein sequence ID" value="RKT53857.1"/>
    <property type="molecule type" value="Genomic_DNA"/>
</dbReference>
<sequence length="934" mass="97816">MTAPISYAEAFLTGVLSGFGMDVDYVRAEKDTLYHLDDSGAEAPVLDLVGGWGSTLLGHNNREIVAHAKALLDADAPIHAQFSLHPVADRVGARLNEILRREFPGAEPYSIIFANSGAEAVEAAAKHGEMARALRARELLDRIAWHADVAARAVRAGTATPGPLPGGGTPASIEELLGAVAEHNAERAARRPVFFALERAFHGKLIGSTQFTYNPAFRDPFAVLGLPARFVPPNDTAALEKAFDEERTAVLDVEVVDGVVTLVERDFPVFAGFLVEPIQGEGGIHELTAEFAARLRQVCDEAACPVVVDEIQTGMGRTGAFFASKHIGLLGDYYLLGKSLGGGVGKASALLVRQSLYRAEFELVHSSTFAKDGFSTAITLKALELLEADGGAVYARAAERGAAITGALRELAAEYPDVIVDIRGRGLMIGVEFADQSRSASAIIREKNASGLLSFVLGGYLQLAHAIRTGPTASAPNMLRIEPSVYLDDAEIDQLRTGFRALCEILRNQDGGALVHPLTWPGTAKAPAITDHRGDAPAPTAPAGRAQRKVGYVSYLPTVEALRELDPTLAKLDDDRLRGYVKRVELLKDLLPLEPVRVESPGGESVDLVAYPLMLTGEQLAGYRRAGLDAVVVGDVERRVRAAKADGCEFVGLARGLGAATAHGGALRVPGVTVSTGHALAAYSALVALESAAVQQFGGTEELAMAIVGGGGRVGAAAAELAAPHVRKITLVGSGGPGADARLREAARRVYQIAWEIIAGGGERAGIVAALAAEPLIVRWLDEGRAAHAPSGEAIAEWLTRTYDVNPFVDTTIDLSAVQDAQLVLSVTPTGSQVLSGQSIRGNAIVCDLANPYTGDGSARYVRGGALRAPGAASLPPGARSTSGDGEMSACAAEVVVRGFAGPGADLAAGRLTGSQDRAIAELAKEHGFRPITT</sequence>
<evidence type="ECO:0000313" key="6">
    <source>
        <dbReference type="Proteomes" id="UP000282084"/>
    </source>
</evidence>
<dbReference type="GO" id="GO:0008483">
    <property type="term" value="F:transaminase activity"/>
    <property type="evidence" value="ECO:0007669"/>
    <property type="project" value="UniProtKB-KW"/>
</dbReference>
<accession>A0A495VYM7</accession>
<dbReference type="Gene3D" id="3.90.1150.10">
    <property type="entry name" value="Aspartate Aminotransferase, domain 1"/>
    <property type="match status" value="2"/>
</dbReference>
<dbReference type="InterPro" id="IPR015421">
    <property type="entry name" value="PyrdxlP-dep_Trfase_major"/>
</dbReference>
<dbReference type="InterPro" id="IPR015424">
    <property type="entry name" value="PyrdxlP-dep_Trfase"/>
</dbReference>
<dbReference type="PANTHER" id="PTHR11986:SF79">
    <property type="entry name" value="ACETYLORNITHINE AMINOTRANSFERASE, MITOCHONDRIAL"/>
    <property type="match status" value="1"/>
</dbReference>
<dbReference type="Gene3D" id="3.40.640.10">
    <property type="entry name" value="Type I PLP-dependent aspartate aminotransferase-like (Major domain)"/>
    <property type="match status" value="2"/>
</dbReference>
<evidence type="ECO:0000313" key="5">
    <source>
        <dbReference type="EMBL" id="RKT53857.1"/>
    </source>
</evidence>
<dbReference type="GO" id="GO:0042802">
    <property type="term" value="F:identical protein binding"/>
    <property type="evidence" value="ECO:0007669"/>
    <property type="project" value="TreeGrafter"/>
</dbReference>
<keyword evidence="2 5" id="KW-0032">Aminotransferase</keyword>
<evidence type="ECO:0000256" key="3">
    <source>
        <dbReference type="ARBA" id="ARBA00022679"/>
    </source>
</evidence>
<dbReference type="GO" id="GO:0030170">
    <property type="term" value="F:pyridoxal phosphate binding"/>
    <property type="evidence" value="ECO:0007669"/>
    <property type="project" value="InterPro"/>
</dbReference>
<dbReference type="SUPFAM" id="SSF53383">
    <property type="entry name" value="PLP-dependent transferases"/>
    <property type="match status" value="1"/>
</dbReference>
<dbReference type="InterPro" id="IPR005814">
    <property type="entry name" value="Aminotrans_3"/>
</dbReference>
<keyword evidence="4" id="KW-0663">Pyridoxal phosphate</keyword>
<name>A0A495VYM7_9PSEU</name>
<gene>
    <name evidence="5" type="ORF">C8E97_2442</name>
</gene>
<keyword evidence="6" id="KW-1185">Reference proteome</keyword>
<protein>
    <submittedName>
        <fullName evidence="5">Acetylornithine/succinyldiaminopimelate/putresci ne aminotransferase</fullName>
    </submittedName>
</protein>
<dbReference type="RefSeq" id="WP_246018825.1">
    <property type="nucleotide sequence ID" value="NZ_RBXO01000001.1"/>
</dbReference>